<dbReference type="PROSITE" id="PS51782">
    <property type="entry name" value="LYSM"/>
    <property type="match status" value="1"/>
</dbReference>
<protein>
    <submittedName>
        <fullName evidence="4">Transglycosylase SLT domain-containing protein</fullName>
    </submittedName>
</protein>
<dbReference type="Gene3D" id="3.10.350.10">
    <property type="entry name" value="LysM domain"/>
    <property type="match status" value="1"/>
</dbReference>
<evidence type="ECO:0000313" key="5">
    <source>
        <dbReference type="Proteomes" id="UP000613768"/>
    </source>
</evidence>
<comment type="similarity">
    <text evidence="1">Belongs to the transglycosylase Slt family.</text>
</comment>
<dbReference type="RefSeq" id="WP_192030431.1">
    <property type="nucleotide sequence ID" value="NZ_JACYTR010000037.1"/>
</dbReference>
<dbReference type="Proteomes" id="UP000613768">
    <property type="component" value="Unassembled WGS sequence"/>
</dbReference>
<dbReference type="SMART" id="SM00257">
    <property type="entry name" value="LysM"/>
    <property type="match status" value="1"/>
</dbReference>
<evidence type="ECO:0000313" key="4">
    <source>
        <dbReference type="EMBL" id="MBD8527013.1"/>
    </source>
</evidence>
<organism evidence="4 5">
    <name type="scientific">Pseudomarimonas arenosa</name>
    <dbReference type="NCBI Taxonomy" id="2774145"/>
    <lineage>
        <taxon>Bacteria</taxon>
        <taxon>Pseudomonadati</taxon>
        <taxon>Pseudomonadota</taxon>
        <taxon>Gammaproteobacteria</taxon>
        <taxon>Lysobacterales</taxon>
        <taxon>Lysobacteraceae</taxon>
        <taxon>Pseudomarimonas</taxon>
    </lineage>
</organism>
<dbReference type="EMBL" id="JACYTR010000037">
    <property type="protein sequence ID" value="MBD8527013.1"/>
    <property type="molecule type" value="Genomic_DNA"/>
</dbReference>
<dbReference type="InterPro" id="IPR008258">
    <property type="entry name" value="Transglycosylase_SLT_dom_1"/>
</dbReference>
<proteinExistence type="inferred from homology"/>
<gene>
    <name evidence="4" type="ORF">IFO71_14825</name>
</gene>
<keyword evidence="5" id="KW-1185">Reference proteome</keyword>
<dbReference type="SUPFAM" id="SSF54106">
    <property type="entry name" value="LysM domain"/>
    <property type="match status" value="1"/>
</dbReference>
<reference evidence="4 5" key="1">
    <citation type="submission" date="2020-09" db="EMBL/GenBank/DDBJ databases">
        <title>Pseudoxanthomonas sp. CAU 1598 isolated from sand of Yaerae Beach.</title>
        <authorList>
            <person name="Kim W."/>
        </authorList>
    </citation>
    <scope>NUCLEOTIDE SEQUENCE [LARGE SCALE GENOMIC DNA]</scope>
    <source>
        <strain evidence="4 5">CAU 1598</strain>
    </source>
</reference>
<feature type="chain" id="PRO_5043520574" evidence="2">
    <location>
        <begin position="32"/>
        <end position="486"/>
    </location>
</feature>
<feature type="domain" description="LysM" evidence="3">
    <location>
        <begin position="435"/>
        <end position="481"/>
    </location>
</feature>
<comment type="caution">
    <text evidence="4">The sequence shown here is derived from an EMBL/GenBank/DDBJ whole genome shotgun (WGS) entry which is preliminary data.</text>
</comment>
<dbReference type="InterPro" id="IPR018392">
    <property type="entry name" value="LysM"/>
</dbReference>
<dbReference type="CDD" id="cd00118">
    <property type="entry name" value="LysM"/>
    <property type="match status" value="1"/>
</dbReference>
<dbReference type="CDD" id="cd16894">
    <property type="entry name" value="MltD-like"/>
    <property type="match status" value="1"/>
</dbReference>
<name>A0AAW3ZLJ0_9GAMM</name>
<sequence>MNVSLQQKPFSCLSAALVLALAGCASSPKPALGDRAPADALSVAVVGWELAAVRYAEEDSAERLADLNAAGELLEREIGECAAVPCAPEALVQHYRRLLQFETERLLPVSEAEQSGEGERVDLAETPVEATVAENLNATLNLLKGRDLRELIDLNEPVRAALNEWLTWMRPQLIEAHENYQFMRGRMWPVYQEAGLPEALLFGILAKESAGKVHAVSRAGAAGPLQFMPATGARYGLRRSADGFDDRFDPELATRANAKYIADRLAEFNNDLAFVLAAYNGGEGRALRLYQSSRQKNYWASNVSGRLPAETRDYVPMVLAAAWLFLHAEEYGLQFPQVLSEEADLQLARDSSINALSICLGQEGTRSGWFRALRNLNPKLLPQTALPAGSSLKVPQPVVALYAQNCVAGERAEDASLIAAAARTHTINPAIASASSYRVRSGDTLASISRRHGCRSPQALASANGIAPPRYLIKPGQTLRLSGCKG</sequence>
<dbReference type="Pfam" id="PF01476">
    <property type="entry name" value="LysM"/>
    <property type="match status" value="1"/>
</dbReference>
<dbReference type="Pfam" id="PF01464">
    <property type="entry name" value="SLT"/>
    <property type="match status" value="1"/>
</dbReference>
<dbReference type="PANTHER" id="PTHR37423">
    <property type="entry name" value="SOLUBLE LYTIC MUREIN TRANSGLYCOSYLASE-RELATED"/>
    <property type="match status" value="1"/>
</dbReference>
<dbReference type="InterPro" id="IPR036779">
    <property type="entry name" value="LysM_dom_sf"/>
</dbReference>
<accession>A0AAW3ZLJ0</accession>
<evidence type="ECO:0000256" key="2">
    <source>
        <dbReference type="SAM" id="SignalP"/>
    </source>
</evidence>
<dbReference type="InterPro" id="IPR023346">
    <property type="entry name" value="Lysozyme-like_dom_sf"/>
</dbReference>
<dbReference type="SUPFAM" id="SSF53955">
    <property type="entry name" value="Lysozyme-like"/>
    <property type="match status" value="1"/>
</dbReference>
<dbReference type="AlphaFoldDB" id="A0AAW3ZLJ0"/>
<dbReference type="Gene3D" id="1.10.530.10">
    <property type="match status" value="1"/>
</dbReference>
<keyword evidence="2" id="KW-0732">Signal</keyword>
<dbReference type="PANTHER" id="PTHR37423:SF2">
    <property type="entry name" value="MEMBRANE-BOUND LYTIC MUREIN TRANSGLYCOSYLASE C"/>
    <property type="match status" value="1"/>
</dbReference>
<evidence type="ECO:0000259" key="3">
    <source>
        <dbReference type="PROSITE" id="PS51782"/>
    </source>
</evidence>
<feature type="signal peptide" evidence="2">
    <location>
        <begin position="1"/>
        <end position="31"/>
    </location>
</feature>
<evidence type="ECO:0000256" key="1">
    <source>
        <dbReference type="ARBA" id="ARBA00007734"/>
    </source>
</evidence>